<dbReference type="Pfam" id="PF19413">
    <property type="entry name" value="YaiO"/>
    <property type="match status" value="1"/>
</dbReference>
<sequence length="409" mass="46700">MIRKIFLTGIAAFLIVISMKAQDSFDPDELLVQARDLIFDDQYLEGRKIAFRALDKYPNYADILILVGRSYAWEGKNDSASIYLERAIVASPGYADGYVAYMDNLFWSENLSKADEILARAKSNLGSPTPDEIIYRESRLLYYRDQYNEAYDLVEPLFDKGFNQEGMLGYMRNLERLMMVNAVGATYDYDTFMGDIDSWHTWSVYGRTRTKLTGALIARVTQSLRYDGFGTLVELDAYPSIGENGYAYLNIGGSGASFFPKLRVGASYYHNLEKAWEVEAGYRYLGFSSATHIITGSVGKYIANWWLNMRVNVIPDDTGTSTSGQFTARYYFKTAEDFFSLQLSSGVSPDEETRDQSQLLNSYRARVGYQQLISPKFMIYGYTGYSRDELSTDNYRNNINLSLGFEYRF</sequence>
<proteinExistence type="predicted"/>
<protein>
    <recommendedName>
        <fullName evidence="1">YaiO beta-barrel domain-containing protein</fullName>
    </recommendedName>
</protein>
<dbReference type="InterPro" id="IPR030887">
    <property type="entry name" value="Beta-barrel_YaiO"/>
</dbReference>
<organism evidence="2 3">
    <name type="scientific">Algoriphagus jejuensis</name>
    <dbReference type="NCBI Taxonomy" id="419934"/>
    <lineage>
        <taxon>Bacteria</taxon>
        <taxon>Pseudomonadati</taxon>
        <taxon>Bacteroidota</taxon>
        <taxon>Cytophagia</taxon>
        <taxon>Cytophagales</taxon>
        <taxon>Cyclobacteriaceae</taxon>
        <taxon>Algoriphagus</taxon>
    </lineage>
</organism>
<gene>
    <name evidence="2" type="ORF">GCM10009119_00410</name>
</gene>
<dbReference type="InterPro" id="IPR011990">
    <property type="entry name" value="TPR-like_helical_dom_sf"/>
</dbReference>
<accession>A0ABP3Y8W3</accession>
<evidence type="ECO:0000259" key="1">
    <source>
        <dbReference type="Pfam" id="PF19413"/>
    </source>
</evidence>
<comment type="caution">
    <text evidence="2">The sequence shown here is derived from an EMBL/GenBank/DDBJ whole genome shotgun (WGS) entry which is preliminary data.</text>
</comment>
<dbReference type="Proteomes" id="UP001500469">
    <property type="component" value="Unassembled WGS sequence"/>
</dbReference>
<feature type="domain" description="YaiO beta-barrel" evidence="1">
    <location>
        <begin position="181"/>
        <end position="351"/>
    </location>
</feature>
<keyword evidence="3" id="KW-1185">Reference proteome</keyword>
<dbReference type="RefSeq" id="WP_343847763.1">
    <property type="nucleotide sequence ID" value="NZ_BAAAFI010000001.1"/>
</dbReference>
<dbReference type="EMBL" id="BAAAFI010000001">
    <property type="protein sequence ID" value="GAA0877073.1"/>
    <property type="molecule type" value="Genomic_DNA"/>
</dbReference>
<name>A0ABP3Y8W3_9BACT</name>
<dbReference type="SUPFAM" id="SSF48452">
    <property type="entry name" value="TPR-like"/>
    <property type="match status" value="1"/>
</dbReference>
<reference evidence="3" key="1">
    <citation type="journal article" date="2019" name="Int. J. Syst. Evol. Microbiol.">
        <title>The Global Catalogue of Microorganisms (GCM) 10K type strain sequencing project: providing services to taxonomists for standard genome sequencing and annotation.</title>
        <authorList>
            <consortium name="The Broad Institute Genomics Platform"/>
            <consortium name="The Broad Institute Genome Sequencing Center for Infectious Disease"/>
            <person name="Wu L."/>
            <person name="Ma J."/>
        </authorList>
    </citation>
    <scope>NUCLEOTIDE SEQUENCE [LARGE SCALE GENOMIC DNA]</scope>
    <source>
        <strain evidence="3">JCM 16112</strain>
    </source>
</reference>
<dbReference type="Gene3D" id="1.25.40.10">
    <property type="entry name" value="Tetratricopeptide repeat domain"/>
    <property type="match status" value="1"/>
</dbReference>
<evidence type="ECO:0000313" key="2">
    <source>
        <dbReference type="EMBL" id="GAA0877073.1"/>
    </source>
</evidence>
<dbReference type="NCBIfam" id="TIGR04390">
    <property type="entry name" value="OMP_YaiO_dom"/>
    <property type="match status" value="1"/>
</dbReference>
<evidence type="ECO:0000313" key="3">
    <source>
        <dbReference type="Proteomes" id="UP001500469"/>
    </source>
</evidence>